<name>A0A9W6SJG3_9ACTN</name>
<dbReference type="InterPro" id="IPR052509">
    <property type="entry name" value="Metal_resp_DNA-bind_regulator"/>
</dbReference>
<organism evidence="2 3">
    <name type="scientific">Actinorhabdospora filicis</name>
    <dbReference type="NCBI Taxonomy" id="1785913"/>
    <lineage>
        <taxon>Bacteria</taxon>
        <taxon>Bacillati</taxon>
        <taxon>Actinomycetota</taxon>
        <taxon>Actinomycetes</taxon>
        <taxon>Micromonosporales</taxon>
        <taxon>Micromonosporaceae</taxon>
        <taxon>Actinorhabdospora</taxon>
    </lineage>
</organism>
<proteinExistence type="predicted"/>
<dbReference type="InterPro" id="IPR036388">
    <property type="entry name" value="WH-like_DNA-bd_sf"/>
</dbReference>
<evidence type="ECO:0000259" key="1">
    <source>
        <dbReference type="Pfam" id="PF03551"/>
    </source>
</evidence>
<dbReference type="InterPro" id="IPR005149">
    <property type="entry name" value="Tscrpt_reg_PadR_N"/>
</dbReference>
<dbReference type="EMBL" id="BSTX01000001">
    <property type="protein sequence ID" value="GLZ77113.1"/>
    <property type="molecule type" value="Genomic_DNA"/>
</dbReference>
<protein>
    <submittedName>
        <fullName evidence="2">PadR family transcriptional regulator</fullName>
    </submittedName>
</protein>
<comment type="caution">
    <text evidence="2">The sequence shown here is derived from an EMBL/GenBank/DDBJ whole genome shotgun (WGS) entry which is preliminary data.</text>
</comment>
<evidence type="ECO:0000313" key="3">
    <source>
        <dbReference type="Proteomes" id="UP001165079"/>
    </source>
</evidence>
<accession>A0A9W6SJG3</accession>
<dbReference type="Gene3D" id="1.10.10.10">
    <property type="entry name" value="Winged helix-like DNA-binding domain superfamily/Winged helix DNA-binding domain"/>
    <property type="match status" value="1"/>
</dbReference>
<gene>
    <name evidence="2" type="primary">padR</name>
    <name evidence="2" type="ORF">Afil01_19200</name>
</gene>
<keyword evidence="3" id="KW-1185">Reference proteome</keyword>
<evidence type="ECO:0000313" key="2">
    <source>
        <dbReference type="EMBL" id="GLZ77113.1"/>
    </source>
</evidence>
<dbReference type="Pfam" id="PF03551">
    <property type="entry name" value="PadR"/>
    <property type="match status" value="1"/>
</dbReference>
<reference evidence="2" key="1">
    <citation type="submission" date="2023-03" db="EMBL/GenBank/DDBJ databases">
        <title>Actinorhabdospora filicis NBRC 111898.</title>
        <authorList>
            <person name="Ichikawa N."/>
            <person name="Sato H."/>
            <person name="Tonouchi N."/>
        </authorList>
    </citation>
    <scope>NUCLEOTIDE SEQUENCE</scope>
    <source>
        <strain evidence="2">NBRC 111898</strain>
    </source>
</reference>
<dbReference type="PANTHER" id="PTHR33169">
    <property type="entry name" value="PADR-FAMILY TRANSCRIPTIONAL REGULATOR"/>
    <property type="match status" value="1"/>
</dbReference>
<dbReference type="InterPro" id="IPR036390">
    <property type="entry name" value="WH_DNA-bd_sf"/>
</dbReference>
<sequence length="105" mass="11782">MDRTQLLKGVLDIAVLATLRDEDGYGYDILRRLRAAGFDDVGDASVYGTLRRLFQAGHLVTYVVASDSGPHRKYYSLNQSGRLQLKLAAETWRDFSATMDRLLAD</sequence>
<dbReference type="SUPFAM" id="SSF46785">
    <property type="entry name" value="Winged helix' DNA-binding domain"/>
    <property type="match status" value="1"/>
</dbReference>
<dbReference type="AlphaFoldDB" id="A0A9W6SJG3"/>
<feature type="domain" description="Transcription regulator PadR N-terminal" evidence="1">
    <location>
        <begin position="15"/>
        <end position="86"/>
    </location>
</feature>
<dbReference type="RefSeq" id="WP_285662246.1">
    <property type="nucleotide sequence ID" value="NZ_BSTX01000001.1"/>
</dbReference>
<dbReference type="PANTHER" id="PTHR33169:SF24">
    <property type="entry name" value="TRANSCRIPTIONAL REGULATOR, PADR FAMILY"/>
    <property type="match status" value="1"/>
</dbReference>
<dbReference type="Proteomes" id="UP001165079">
    <property type="component" value="Unassembled WGS sequence"/>
</dbReference>